<proteinExistence type="predicted"/>
<gene>
    <name evidence="1" type="primary">HRQ1_4</name>
    <name evidence="1" type="ORF">DSO57_1017192</name>
</gene>
<reference evidence="1" key="1">
    <citation type="submission" date="2022-04" db="EMBL/GenBank/DDBJ databases">
        <title>Genome of the entomopathogenic fungus Entomophthora muscae.</title>
        <authorList>
            <person name="Elya C."/>
            <person name="Lovett B.R."/>
            <person name="Lee E."/>
            <person name="Macias A.M."/>
            <person name="Hajek A.E."/>
            <person name="De Bivort B.L."/>
            <person name="Kasson M.T."/>
            <person name="De Fine Licht H.H."/>
            <person name="Stajich J.E."/>
        </authorList>
    </citation>
    <scope>NUCLEOTIDE SEQUENCE</scope>
    <source>
        <strain evidence="1">Berkeley</strain>
    </source>
</reference>
<sequence length="1032" mass="113725">MESNPRQLKKQKQPLQGSSEAPRKKALRLKRTKTSQQVKDPPEKETDEHVHLPPQLARLERIFGALCSFLGLFELQRRPAKAKMSELCGISTSFSAVVASVNRITGESLELIDLAAIHELAPQLTAIESRLAFVDYDPQFDDDWARPKASSATTFLHAARPHVLYSASMENEARKVLNIYFLLKASNEPAQGDKPIKPRAKKKIDLIGLTQSRQKAFHDACVEYFRKVGGPEADLFSILQLASRSHLPDAVFVDKAPCPKPQEVGGTLSSAVSELFKASFFMGQVDFKTSIQHVAARAPTFLSLEFILHPHVVPLLPEKGLYSHQASSIDALSTNQGIAISTSTASGKSLIYQLAILDHLVQHGGRALLIAPTKALAQDQLASFRRLVTKSSALDWIEINTYDGDTPPEIRAKVRKTSQIVITNPDMLHYSILPQSSSTWGCFISSMTFLVLDEMHVYHGSFGQHTALVMRRLLRLTSDLKIIGCSATISNPAEHLSRLTGLARNSLAEITNDGSPSGPKKIILWNSSRCARPLVTDSVEVLAHFLQAGTSTLAFCQSRNVCETLHSQLKAYLELRLPSALASAQLAQVESYRGGYSPEDRREIEKGLSHGKLKLVIATNALELGIDVGGLDVVVSVGSLADVACLQQQMGRAGRRGNESLMLLLHGQALGDASDQKHFLKSIAGESPCRTLLPDEPDPHLLELHLQCAANERPIMPELDKRWFGPQLIPLCDQYLETDGGEEYICAYQHRSDPTRRIQLRGAAQKASFQLVDASQTPHQLLEELEIDRAIYSVYDEAIYLHRGKRYLVKQVHPKAHRALLVDASDSLHQTTPIRHAILSHGLCLASRHLTKSSFHLGTVCIKNVYTGLKRIHPRSREILEEITYPPHQDSSLVVNTPCMWIDLPALTNASAIAHLVVRSIHTTLGSLSHNISSACCSLTEIDLSHNFLDNRIYLHPGYKPSHPLLSDPAMGIFPQIGALISAASILVKECPCEDGCLSCILSPTCNSFKPSHIPSGIKCEVIHQLCEMSLR</sequence>
<keyword evidence="1" id="KW-0347">Helicase</keyword>
<keyword evidence="1" id="KW-0067">ATP-binding</keyword>
<keyword evidence="2" id="KW-1185">Reference proteome</keyword>
<evidence type="ECO:0000313" key="1">
    <source>
        <dbReference type="EMBL" id="KAJ9061779.1"/>
    </source>
</evidence>
<dbReference type="EMBL" id="QTSX02005042">
    <property type="protein sequence ID" value="KAJ9061779.1"/>
    <property type="molecule type" value="Genomic_DNA"/>
</dbReference>
<organism evidence="1 2">
    <name type="scientific">Entomophthora muscae</name>
    <dbReference type="NCBI Taxonomy" id="34485"/>
    <lineage>
        <taxon>Eukaryota</taxon>
        <taxon>Fungi</taxon>
        <taxon>Fungi incertae sedis</taxon>
        <taxon>Zoopagomycota</taxon>
        <taxon>Entomophthoromycotina</taxon>
        <taxon>Entomophthoromycetes</taxon>
        <taxon>Entomophthorales</taxon>
        <taxon>Entomophthoraceae</taxon>
        <taxon>Entomophthora</taxon>
    </lineage>
</organism>
<comment type="caution">
    <text evidence="1">The sequence shown here is derived from an EMBL/GenBank/DDBJ whole genome shotgun (WGS) entry which is preliminary data.</text>
</comment>
<evidence type="ECO:0000313" key="2">
    <source>
        <dbReference type="Proteomes" id="UP001165960"/>
    </source>
</evidence>
<accession>A0ACC2SHD1</accession>
<dbReference type="Proteomes" id="UP001165960">
    <property type="component" value="Unassembled WGS sequence"/>
</dbReference>
<keyword evidence="1" id="KW-0547">Nucleotide-binding</keyword>
<name>A0ACC2SHD1_9FUNG</name>
<keyword evidence="1" id="KW-0378">Hydrolase</keyword>
<protein>
    <submittedName>
        <fullName evidence="1">ATP-dependent 3'-5' DNA helicase, variant 3</fullName>
    </submittedName>
</protein>